<feature type="compositionally biased region" description="Polar residues" evidence="1">
    <location>
        <begin position="72"/>
        <end position="101"/>
    </location>
</feature>
<proteinExistence type="predicted"/>
<feature type="region of interest" description="Disordered" evidence="1">
    <location>
        <begin position="1"/>
        <end position="102"/>
    </location>
</feature>
<dbReference type="InterPro" id="IPR014044">
    <property type="entry name" value="CAP_dom"/>
</dbReference>
<dbReference type="EMBL" id="JAMQGM010000032">
    <property type="protein sequence ID" value="MCM2578768.1"/>
    <property type="molecule type" value="Genomic_DNA"/>
</dbReference>
<accession>A0ABT0X8B9</accession>
<keyword evidence="4" id="KW-1185">Reference proteome</keyword>
<dbReference type="Proteomes" id="UP001167160">
    <property type="component" value="Unassembled WGS sequence"/>
</dbReference>
<evidence type="ECO:0000313" key="4">
    <source>
        <dbReference type="Proteomes" id="UP001167160"/>
    </source>
</evidence>
<dbReference type="CDD" id="cd05379">
    <property type="entry name" value="CAP_bacterial"/>
    <property type="match status" value="1"/>
</dbReference>
<dbReference type="Gene3D" id="3.40.33.10">
    <property type="entry name" value="CAP"/>
    <property type="match status" value="1"/>
</dbReference>
<evidence type="ECO:0000259" key="2">
    <source>
        <dbReference type="Pfam" id="PF00188"/>
    </source>
</evidence>
<organism evidence="3 4">
    <name type="scientific">Streptomyces meridianus</name>
    <dbReference type="NCBI Taxonomy" id="2938945"/>
    <lineage>
        <taxon>Bacteria</taxon>
        <taxon>Bacillati</taxon>
        <taxon>Actinomycetota</taxon>
        <taxon>Actinomycetes</taxon>
        <taxon>Kitasatosporales</taxon>
        <taxon>Streptomycetaceae</taxon>
        <taxon>Streptomyces</taxon>
    </lineage>
</organism>
<evidence type="ECO:0000313" key="3">
    <source>
        <dbReference type="EMBL" id="MCM2578768.1"/>
    </source>
</evidence>
<comment type="caution">
    <text evidence="3">The sequence shown here is derived from an EMBL/GenBank/DDBJ whole genome shotgun (WGS) entry which is preliminary data.</text>
</comment>
<feature type="domain" description="SCP" evidence="2">
    <location>
        <begin position="107"/>
        <end position="221"/>
    </location>
</feature>
<gene>
    <name evidence="3" type="ORF">M1E25_15660</name>
</gene>
<dbReference type="PANTHER" id="PTHR31157:SF1">
    <property type="entry name" value="SCP DOMAIN-CONTAINING PROTEIN"/>
    <property type="match status" value="1"/>
</dbReference>
<feature type="compositionally biased region" description="Low complexity" evidence="1">
    <location>
        <begin position="17"/>
        <end position="71"/>
    </location>
</feature>
<evidence type="ECO:0000256" key="1">
    <source>
        <dbReference type="SAM" id="MobiDB-lite"/>
    </source>
</evidence>
<sequence>MPDYYSPGPTASERGTPSASRSGGHSASASASRKAGSPSASVTRTPAASTSPGTSAPSRASSAPAGTATPSERPTSASPTATPSERPTSATPTRSADTQSAEEAEVLRLVNQERAQAGCSPVTADPGLGDLAGDFSEDMAVRSFFDHTDPDGNDPWDRARQRGIDNLGAENIARGQPNARAVMDSWMQSEGHRANILNCDYRTLGVGLHTADGDHWWTQEFGF</sequence>
<dbReference type="Pfam" id="PF00188">
    <property type="entry name" value="CAP"/>
    <property type="match status" value="1"/>
</dbReference>
<protein>
    <submittedName>
        <fullName evidence="3">CAP domain-containing protein</fullName>
    </submittedName>
</protein>
<name>A0ABT0X8B9_9ACTN</name>
<dbReference type="InterPro" id="IPR035940">
    <property type="entry name" value="CAP_sf"/>
</dbReference>
<reference evidence="3" key="1">
    <citation type="journal article" date="2023" name="Int. J. Syst. Evol. Microbiol.">
        <title>Streptomyces meridianus sp. nov. isolated from brackish water of the Tagus estuary in Alcochete, Portugal.</title>
        <authorList>
            <person name="Santos J.D.N."/>
            <person name="Klimek D."/>
            <person name="Calusinska M."/>
            <person name="Lobo Da Cunha A."/>
            <person name="Catita J."/>
            <person name="Goncalves H."/>
            <person name="Gonzalez I."/>
            <person name="Reyes F."/>
            <person name="Lage O.M."/>
        </authorList>
    </citation>
    <scope>NUCLEOTIDE SEQUENCE</scope>
    <source>
        <strain evidence="3">MTZ3.1</strain>
    </source>
</reference>
<dbReference type="SUPFAM" id="SSF55797">
    <property type="entry name" value="PR-1-like"/>
    <property type="match status" value="1"/>
</dbReference>
<dbReference type="RefSeq" id="WP_251415783.1">
    <property type="nucleotide sequence ID" value="NZ_JAMQGM010000032.1"/>
</dbReference>
<dbReference type="PANTHER" id="PTHR31157">
    <property type="entry name" value="SCP DOMAIN-CONTAINING PROTEIN"/>
    <property type="match status" value="1"/>
</dbReference>